<feature type="transmembrane region" description="Helical" evidence="1">
    <location>
        <begin position="90"/>
        <end position="108"/>
    </location>
</feature>
<accession>A0A6H1ZH15</accession>
<gene>
    <name evidence="2" type="ORF">TM448A00443_0017</name>
    <name evidence="3" type="ORF">TM448B00565_0004</name>
</gene>
<sequence length="585" mass="67151">MSYAIKPVRRQPPSTLVPYLGSWQSNNSTEDLGIVRFAFQILSHAFDQKFGLAKWHRVALYDFLAYEEGMTKEDRAFVTATYREGSKTTWFAYAVPLYFMLIGQYGIYHKDILLPESRYIVIRCKTGKEAKKRLLNISHTLNRPIVKNIFGDLRPTYRQTKDKEAKDVSDLLILANGYVFEAVGMGQPIRGANLFGLRPSVIYDDPEHLENTKTPDRREANELDLYEESFGAVPVDGFMYYIGNKVHVEDLLGKLLNNKTWRRQFHTLTYIDENGVERPDWIEKYPMKIVEKRKRFYLASPKLGKKAYYKNFYNKIIADESYEIKYHNAEYVRAYGHNWLVFDTPLGKIYHNVKIVVACDPAISLKKGSDDTAISVVAFDSIKFKEGTYTPKRRFLLECLVGKYDVGDRYATNAPRALVVAVTPNELVHVERRGSPEEAIRLIVKYHADGVVFEIGGQQQTFFNQLVDLLDRMGIFLPKMPYPPGGISKEDRLKAGLMCYFAHGLIYFRPDMGIAISEVTTFPDSGLHVLDSMYLAEQLADFIPRIEYNPLCAPGTFSKDSYKSEEENLVSAEGLLNDYESWITH</sequence>
<organism evidence="2">
    <name type="scientific">viral metagenome</name>
    <dbReference type="NCBI Taxonomy" id="1070528"/>
    <lineage>
        <taxon>unclassified sequences</taxon>
        <taxon>metagenomes</taxon>
        <taxon>organismal metagenomes</taxon>
    </lineage>
</organism>
<dbReference type="EMBL" id="MT144012">
    <property type="protein sequence ID" value="QJA46490.1"/>
    <property type="molecule type" value="Genomic_DNA"/>
</dbReference>
<keyword evidence="1" id="KW-0812">Transmembrane</keyword>
<protein>
    <submittedName>
        <fullName evidence="2">Putative terminase</fullName>
    </submittedName>
</protein>
<reference evidence="2" key="1">
    <citation type="submission" date="2020-03" db="EMBL/GenBank/DDBJ databases">
        <title>The deep terrestrial virosphere.</title>
        <authorList>
            <person name="Holmfeldt K."/>
            <person name="Nilsson E."/>
            <person name="Simone D."/>
            <person name="Lopez-Fernandez M."/>
            <person name="Wu X."/>
            <person name="de Brujin I."/>
            <person name="Lundin D."/>
            <person name="Andersson A."/>
            <person name="Bertilsson S."/>
            <person name="Dopson M."/>
        </authorList>
    </citation>
    <scope>NUCLEOTIDE SEQUENCE</scope>
    <source>
        <strain evidence="2">TM448A00443</strain>
        <strain evidence="3">TM448B00565</strain>
    </source>
</reference>
<evidence type="ECO:0000313" key="2">
    <source>
        <dbReference type="EMBL" id="QJA46490.1"/>
    </source>
</evidence>
<evidence type="ECO:0000256" key="1">
    <source>
        <dbReference type="SAM" id="Phobius"/>
    </source>
</evidence>
<name>A0A6H1ZH15_9ZZZZ</name>
<proteinExistence type="predicted"/>
<evidence type="ECO:0000313" key="3">
    <source>
        <dbReference type="EMBL" id="QJH95964.1"/>
    </source>
</evidence>
<keyword evidence="1" id="KW-0472">Membrane</keyword>
<dbReference type="EMBL" id="MT144635">
    <property type="protein sequence ID" value="QJH95964.1"/>
    <property type="molecule type" value="Genomic_DNA"/>
</dbReference>
<dbReference type="AlphaFoldDB" id="A0A6H1ZH15"/>
<keyword evidence="1" id="KW-1133">Transmembrane helix</keyword>